<dbReference type="AlphaFoldDB" id="A0AAN6GML3"/>
<protein>
    <submittedName>
        <fullName evidence="2">Uncharacterized protein</fullName>
    </submittedName>
</protein>
<feature type="transmembrane region" description="Helical" evidence="1">
    <location>
        <begin position="169"/>
        <end position="193"/>
    </location>
</feature>
<feature type="transmembrane region" description="Helical" evidence="1">
    <location>
        <begin position="199"/>
        <end position="217"/>
    </location>
</feature>
<dbReference type="Proteomes" id="UP001176517">
    <property type="component" value="Unassembled WGS sequence"/>
</dbReference>
<keyword evidence="1" id="KW-0472">Membrane</keyword>
<feature type="transmembrane region" description="Helical" evidence="1">
    <location>
        <begin position="131"/>
        <end position="157"/>
    </location>
</feature>
<feature type="transmembrane region" description="Helical" evidence="1">
    <location>
        <begin position="91"/>
        <end position="111"/>
    </location>
</feature>
<name>A0AAN6GML3_9BASI</name>
<reference evidence="2" key="1">
    <citation type="journal article" date="2023" name="PhytoFront">
        <title>Draft Genome Resources of Seven Strains of Tilletia horrida, Causal Agent of Kernel Smut of Rice.</title>
        <authorList>
            <person name="Khanal S."/>
            <person name="Antony Babu S."/>
            <person name="Zhou X.G."/>
        </authorList>
    </citation>
    <scope>NUCLEOTIDE SEQUENCE</scope>
    <source>
        <strain evidence="2">TX6</strain>
    </source>
</reference>
<feature type="transmembrane region" description="Helical" evidence="1">
    <location>
        <begin position="396"/>
        <end position="419"/>
    </location>
</feature>
<comment type="caution">
    <text evidence="2">The sequence shown here is derived from an EMBL/GenBank/DDBJ whole genome shotgun (WGS) entry which is preliminary data.</text>
</comment>
<evidence type="ECO:0000313" key="3">
    <source>
        <dbReference type="Proteomes" id="UP001176517"/>
    </source>
</evidence>
<sequence>MVVASGAAKLALTLGLSVGTAAALAYSAYSAYHQPKSFLYSHWSQSTWPAPPTPPGAKPGPTTYLTLIDSTLELILPVFKLIRIDLLSTGLFSLALSGILPLATHFTYLAISPNPRLSFLTASLAYLTALVHFLGGGIFTSGPLTLLYTLGALLFFFSNRSQLTPLPTAAAGAHLVNLIVALHLLSALGFMLLDVEGSNWYKCFLGLVILPIALVYLPTLATTGSRTAPQSQVDVRRELALYSPGELASAFERTWSSYRRIGLASAILYWYGIGRLGNHFLLVASQYNYEIPAVLHSGAFKLNDAAFHSLLTFLGNSVALLAIITVERLTLRAKASELKADQITENLPKGTKAIVSRVTEQHPIPHPLTGQERSKVDLECEKAVARAPAGHPILELGVRGTVLALLLGGPGLAAGFWWARGEEESGWKARREWREVQALASKKQ</sequence>
<keyword evidence="1" id="KW-1133">Transmembrane helix</keyword>
<feature type="transmembrane region" description="Helical" evidence="1">
    <location>
        <begin position="305"/>
        <end position="326"/>
    </location>
</feature>
<feature type="transmembrane region" description="Helical" evidence="1">
    <location>
        <begin position="261"/>
        <end position="285"/>
    </location>
</feature>
<organism evidence="2 3">
    <name type="scientific">Tilletia horrida</name>
    <dbReference type="NCBI Taxonomy" id="155126"/>
    <lineage>
        <taxon>Eukaryota</taxon>
        <taxon>Fungi</taxon>
        <taxon>Dikarya</taxon>
        <taxon>Basidiomycota</taxon>
        <taxon>Ustilaginomycotina</taxon>
        <taxon>Exobasidiomycetes</taxon>
        <taxon>Tilletiales</taxon>
        <taxon>Tilletiaceae</taxon>
        <taxon>Tilletia</taxon>
    </lineage>
</organism>
<proteinExistence type="predicted"/>
<dbReference type="EMBL" id="JAPDMZ010000138">
    <property type="protein sequence ID" value="KAK0548335.1"/>
    <property type="molecule type" value="Genomic_DNA"/>
</dbReference>
<accession>A0AAN6GML3</accession>
<gene>
    <name evidence="2" type="ORF">OC846_004521</name>
</gene>
<keyword evidence="3" id="KW-1185">Reference proteome</keyword>
<keyword evidence="1" id="KW-0812">Transmembrane</keyword>
<evidence type="ECO:0000256" key="1">
    <source>
        <dbReference type="SAM" id="Phobius"/>
    </source>
</evidence>
<evidence type="ECO:0000313" key="2">
    <source>
        <dbReference type="EMBL" id="KAK0548335.1"/>
    </source>
</evidence>